<proteinExistence type="predicted"/>
<comment type="caution">
    <text evidence="1">The sequence shown here is derived from an EMBL/GenBank/DDBJ whole genome shotgun (WGS) entry which is preliminary data.</text>
</comment>
<gene>
    <name evidence="1" type="ORF">HDF13_001296</name>
</gene>
<accession>A0ACC5NWJ7</accession>
<protein>
    <submittedName>
        <fullName evidence="1">Uncharacterized protein</fullName>
    </submittedName>
</protein>
<sequence>MGISHQTGLIVLRGKAWYGFYRREVVDPTTEDVRSVRVCVRLGIKSQMTKLKARDALKAEIAKQTGQLADGRVLKDGTVTFEWFVRNRYFPLRQGDWRPETAKEKTAQIEIDLIAKFGFRAIESIDKFELQTHVNHLARTYCQDRVKQARFYLKSIFDEAIEQEFLVKDPTRTLKIPKNLRPKDKQILTWVSVSNLKRTGSTDFHCQSCGKRCVRLRYEKRSAN</sequence>
<reference evidence="1" key="1">
    <citation type="submission" date="2020-08" db="EMBL/GenBank/DDBJ databases">
        <title>Genomic Encyclopedia of Type Strains, Phase IV (KMG-V): Genome sequencing to study the core and pangenomes of soil and plant-associated prokaryotes.</title>
        <authorList>
            <person name="Whitman W."/>
        </authorList>
    </citation>
    <scope>NUCLEOTIDE SEQUENCE</scope>
    <source>
        <strain evidence="1">M8UP15</strain>
    </source>
</reference>
<organism evidence="1 2">
    <name type="scientific">Tunturiibacter gelidiferens</name>
    <dbReference type="NCBI Taxonomy" id="3069689"/>
    <lineage>
        <taxon>Bacteria</taxon>
        <taxon>Pseudomonadati</taxon>
        <taxon>Acidobacteriota</taxon>
        <taxon>Terriglobia</taxon>
        <taxon>Terriglobales</taxon>
        <taxon>Acidobacteriaceae</taxon>
        <taxon>Tunturiibacter</taxon>
    </lineage>
</organism>
<keyword evidence="2" id="KW-1185">Reference proteome</keyword>
<evidence type="ECO:0000313" key="2">
    <source>
        <dbReference type="Proteomes" id="UP000569005"/>
    </source>
</evidence>
<dbReference type="Proteomes" id="UP000569005">
    <property type="component" value="Unassembled WGS sequence"/>
</dbReference>
<name>A0ACC5NWJ7_9BACT</name>
<evidence type="ECO:0000313" key="1">
    <source>
        <dbReference type="EMBL" id="MBB5338963.1"/>
    </source>
</evidence>
<dbReference type="EMBL" id="JACHEA010000001">
    <property type="protein sequence ID" value="MBB5338963.1"/>
    <property type="molecule type" value="Genomic_DNA"/>
</dbReference>